<reference evidence="3" key="1">
    <citation type="journal article" date="2020" name="Stud. Mycol.">
        <title>101 Dothideomycetes genomes: a test case for predicting lifestyles and emergence of pathogens.</title>
        <authorList>
            <person name="Haridas S."/>
            <person name="Albert R."/>
            <person name="Binder M."/>
            <person name="Bloem J."/>
            <person name="Labutti K."/>
            <person name="Salamov A."/>
            <person name="Andreopoulos B."/>
            <person name="Baker S."/>
            <person name="Barry K."/>
            <person name="Bills G."/>
            <person name="Bluhm B."/>
            <person name="Cannon C."/>
            <person name="Castanera R."/>
            <person name="Culley D."/>
            <person name="Daum C."/>
            <person name="Ezra D."/>
            <person name="Gonzalez J."/>
            <person name="Henrissat B."/>
            <person name="Kuo A."/>
            <person name="Liang C."/>
            <person name="Lipzen A."/>
            <person name="Lutzoni F."/>
            <person name="Magnuson J."/>
            <person name="Mondo S."/>
            <person name="Nolan M."/>
            <person name="Ohm R."/>
            <person name="Pangilinan J."/>
            <person name="Park H.-J."/>
            <person name="Ramirez L."/>
            <person name="Alfaro M."/>
            <person name="Sun H."/>
            <person name="Tritt A."/>
            <person name="Yoshinaga Y."/>
            <person name="Zwiers L.-H."/>
            <person name="Turgeon B."/>
            <person name="Goodwin S."/>
            <person name="Spatafora J."/>
            <person name="Crous P."/>
            <person name="Grigoriev I."/>
        </authorList>
    </citation>
    <scope>NUCLEOTIDE SEQUENCE</scope>
    <source>
        <strain evidence="3">CBS 113389</strain>
    </source>
</reference>
<organism evidence="3 4">
    <name type="scientific">Neohortaea acidophila</name>
    <dbReference type="NCBI Taxonomy" id="245834"/>
    <lineage>
        <taxon>Eukaryota</taxon>
        <taxon>Fungi</taxon>
        <taxon>Dikarya</taxon>
        <taxon>Ascomycota</taxon>
        <taxon>Pezizomycotina</taxon>
        <taxon>Dothideomycetes</taxon>
        <taxon>Dothideomycetidae</taxon>
        <taxon>Mycosphaerellales</taxon>
        <taxon>Teratosphaeriaceae</taxon>
        <taxon>Neohortaea</taxon>
    </lineage>
</organism>
<dbReference type="PANTHER" id="PTHR10972">
    <property type="entry name" value="OXYSTEROL-BINDING PROTEIN-RELATED"/>
    <property type="match status" value="1"/>
</dbReference>
<dbReference type="GeneID" id="54473412"/>
<evidence type="ECO:0008006" key="5">
    <source>
        <dbReference type="Google" id="ProtNLM"/>
    </source>
</evidence>
<dbReference type="PROSITE" id="PS01013">
    <property type="entry name" value="OSBP"/>
    <property type="match status" value="1"/>
</dbReference>
<dbReference type="Proteomes" id="UP000799767">
    <property type="component" value="Unassembled WGS sequence"/>
</dbReference>
<dbReference type="InterPro" id="IPR000648">
    <property type="entry name" value="Oxysterol-bd"/>
</dbReference>
<comment type="similarity">
    <text evidence="1 2">Belongs to the OSBP family.</text>
</comment>
<dbReference type="Gene3D" id="1.10.287.2720">
    <property type="match status" value="1"/>
</dbReference>
<dbReference type="InterPro" id="IPR037239">
    <property type="entry name" value="OSBP_sf"/>
</dbReference>
<dbReference type="EMBL" id="MU001631">
    <property type="protein sequence ID" value="KAF2487873.1"/>
    <property type="molecule type" value="Genomic_DNA"/>
</dbReference>
<sequence length="410" mass="45347">MAGGDHEGEGAAVPAASKGSWASFLKQLASFDGDLSRLTAPAFILSNTSLTEFSAYWAEMPRLLTAPAKEKDAEKRMVLVLKWFLSTLKQQYASRNERLGSEKKPLNPFLGELHLGQWEDKEGTTHLVSEQVSHHPPVTAYAIWNDEKGVQLEGYNAQKASFGRTINIRQVGHALLHLKEFDEHYLITLPALYTVGLITGSPYMELSNSSYIVSSSGYTARIDYSGKGYFSGTRNSFTASIYPSTGGSKTSPLYTAEGVWTNSFTIKDANKKTIDTYDAKAEPKTPLKVAPVAEQDPLESRRAWAKVAAAIEKGDLNTTAAEKSVIEEQQRALRKKEKAEGKEWDGRFFSRTNKAPKLDALIKEVPHGSLDKDQTDGIWEFDAAKAKNAKKPYSRLSAELEEKGWRGWSG</sequence>
<evidence type="ECO:0000256" key="2">
    <source>
        <dbReference type="RuleBase" id="RU003844"/>
    </source>
</evidence>
<accession>A0A6A6Q8A4</accession>
<dbReference type="AlphaFoldDB" id="A0A6A6Q8A4"/>
<evidence type="ECO:0000313" key="3">
    <source>
        <dbReference type="EMBL" id="KAF2487873.1"/>
    </source>
</evidence>
<gene>
    <name evidence="3" type="ORF">BDY17DRAFT_289872</name>
</gene>
<evidence type="ECO:0000256" key="1">
    <source>
        <dbReference type="ARBA" id="ARBA00008842"/>
    </source>
</evidence>
<dbReference type="GO" id="GO:0120009">
    <property type="term" value="P:intermembrane lipid transfer"/>
    <property type="evidence" value="ECO:0007669"/>
    <property type="project" value="UniProtKB-ARBA"/>
</dbReference>
<dbReference type="SUPFAM" id="SSF144000">
    <property type="entry name" value="Oxysterol-binding protein-like"/>
    <property type="match status" value="1"/>
</dbReference>
<dbReference type="Gene3D" id="2.40.160.120">
    <property type="match status" value="1"/>
</dbReference>
<dbReference type="InterPro" id="IPR018494">
    <property type="entry name" value="Oxysterol-bd_CS"/>
</dbReference>
<dbReference type="RefSeq" id="XP_033594442.1">
    <property type="nucleotide sequence ID" value="XM_033732410.1"/>
</dbReference>
<evidence type="ECO:0000313" key="4">
    <source>
        <dbReference type="Proteomes" id="UP000799767"/>
    </source>
</evidence>
<proteinExistence type="inferred from homology"/>
<dbReference type="GO" id="GO:0008142">
    <property type="term" value="F:oxysterol binding"/>
    <property type="evidence" value="ECO:0007669"/>
    <property type="project" value="TreeGrafter"/>
</dbReference>
<dbReference type="GO" id="GO:0016020">
    <property type="term" value="C:membrane"/>
    <property type="evidence" value="ECO:0007669"/>
    <property type="project" value="TreeGrafter"/>
</dbReference>
<keyword evidence="4" id="KW-1185">Reference proteome</keyword>
<protein>
    <recommendedName>
        <fullName evidence="5">Oxysterol-binding protein</fullName>
    </recommendedName>
</protein>
<dbReference type="Pfam" id="PF01237">
    <property type="entry name" value="Oxysterol_BP"/>
    <property type="match status" value="2"/>
</dbReference>
<name>A0A6A6Q8A4_9PEZI</name>
<dbReference type="PANTHER" id="PTHR10972:SF184">
    <property type="entry name" value="OXYSTEROL-BINDING PROTEIN HOMOLOG 4-RELATED"/>
    <property type="match status" value="1"/>
</dbReference>
<dbReference type="FunFam" id="2.40.160.120:FF:000010">
    <property type="entry name" value="Oxysterol-binding protein homolog 4"/>
    <property type="match status" value="1"/>
</dbReference>
<dbReference type="OrthoDB" id="14833at2759"/>
<dbReference type="Gene3D" id="6.10.250.1430">
    <property type="match status" value="1"/>
</dbReference>
<dbReference type="GO" id="GO:0005829">
    <property type="term" value="C:cytosol"/>
    <property type="evidence" value="ECO:0007669"/>
    <property type="project" value="TreeGrafter"/>
</dbReference>
<dbReference type="Gene3D" id="3.30.70.3490">
    <property type="match status" value="1"/>
</dbReference>